<dbReference type="InterPro" id="IPR053135">
    <property type="entry name" value="AKR2_Oxidoreductase"/>
</dbReference>
<dbReference type="GO" id="GO:0016491">
    <property type="term" value="F:oxidoreductase activity"/>
    <property type="evidence" value="ECO:0007669"/>
    <property type="project" value="InterPro"/>
</dbReference>
<dbReference type="InterPro" id="IPR023210">
    <property type="entry name" value="NADP_OxRdtase_dom"/>
</dbReference>
<evidence type="ECO:0000313" key="5">
    <source>
        <dbReference type="EMBL" id="SNS32679.1"/>
    </source>
</evidence>
<dbReference type="OrthoDB" id="9773828at2"/>
<protein>
    <submittedName>
        <fullName evidence="5">4Fe-4S binding domain-containing protein</fullName>
    </submittedName>
</protein>
<accession>A0A239DKE2</accession>
<dbReference type="GO" id="GO:0046872">
    <property type="term" value="F:metal ion binding"/>
    <property type="evidence" value="ECO:0007669"/>
    <property type="project" value="UniProtKB-KW"/>
</dbReference>
<reference evidence="5 6" key="1">
    <citation type="submission" date="2017-06" db="EMBL/GenBank/DDBJ databases">
        <authorList>
            <person name="Kim H.J."/>
            <person name="Triplett B.A."/>
        </authorList>
    </citation>
    <scope>NUCLEOTIDE SEQUENCE [LARGE SCALE GENOMIC DNA]</scope>
    <source>
        <strain evidence="5 6">SCA</strain>
    </source>
</reference>
<keyword evidence="6" id="KW-1185">Reference proteome</keyword>
<dbReference type="EMBL" id="FZOJ01000008">
    <property type="protein sequence ID" value="SNS32679.1"/>
    <property type="molecule type" value="Genomic_DNA"/>
</dbReference>
<dbReference type="AlphaFoldDB" id="A0A239DKE2"/>
<feature type="domain" description="4Fe-4S ferredoxin-type" evidence="4">
    <location>
        <begin position="261"/>
        <end position="286"/>
    </location>
</feature>
<dbReference type="SUPFAM" id="SSF54862">
    <property type="entry name" value="4Fe-4S ferredoxins"/>
    <property type="match status" value="1"/>
</dbReference>
<dbReference type="Pfam" id="PF00248">
    <property type="entry name" value="Aldo_ket_red"/>
    <property type="match status" value="1"/>
</dbReference>
<dbReference type="InterPro" id="IPR036812">
    <property type="entry name" value="NAD(P)_OxRdtase_dom_sf"/>
</dbReference>
<dbReference type="Proteomes" id="UP000198304">
    <property type="component" value="Unassembled WGS sequence"/>
</dbReference>
<dbReference type="PANTHER" id="PTHR43312:SF1">
    <property type="entry name" value="NADP-DEPENDENT OXIDOREDUCTASE DOMAIN-CONTAINING PROTEIN"/>
    <property type="match status" value="1"/>
</dbReference>
<dbReference type="PRINTS" id="PR00069">
    <property type="entry name" value="ALDKETRDTASE"/>
</dbReference>
<dbReference type="PROSITE" id="PS00198">
    <property type="entry name" value="4FE4S_FER_1"/>
    <property type="match status" value="1"/>
</dbReference>
<evidence type="ECO:0000313" key="6">
    <source>
        <dbReference type="Proteomes" id="UP000198304"/>
    </source>
</evidence>
<evidence type="ECO:0000256" key="2">
    <source>
        <dbReference type="ARBA" id="ARBA00023004"/>
    </source>
</evidence>
<sequence length="316" mass="35371">MEKNKLGNTSILVSKLCFGSLTMGPLQANLSPEEGGNLLLHAFEKGINFIDTAELYETYPHIKHGLSHWQRDQVVVATKSYAYSKITAEESLKKALLEMNTDYIDIFLLHEQESQHTIRGHYEALEYFIRMKEKGYIGAVGISTHTISAVKASLSMNEIEILHPIVNKLGLGIQDGSIEEMLKSLTEAHKLGKGIYGMKPLGGGNLLKDFQDCFHFVLNLSCLDSIAVGMQTTEEIDVNIESFEGKELNQALLDSIKRKNRKLKIDFWCEGCGNCIKTCRHNALKIIQDKVIVDPEKCVLCGYCSKSCPHFCIKVI</sequence>
<evidence type="ECO:0000256" key="3">
    <source>
        <dbReference type="ARBA" id="ARBA00023014"/>
    </source>
</evidence>
<keyword evidence="2" id="KW-0408">Iron</keyword>
<keyword evidence="3" id="KW-0411">Iron-sulfur</keyword>
<dbReference type="Gene3D" id="3.20.20.100">
    <property type="entry name" value="NADP-dependent oxidoreductase domain"/>
    <property type="match status" value="1"/>
</dbReference>
<dbReference type="InterPro" id="IPR020471">
    <property type="entry name" value="AKR"/>
</dbReference>
<feature type="domain" description="4Fe-4S ferredoxin-type" evidence="4">
    <location>
        <begin position="289"/>
        <end position="316"/>
    </location>
</feature>
<dbReference type="PANTHER" id="PTHR43312">
    <property type="entry name" value="D-THREO-ALDOSE 1-DEHYDROGENASE"/>
    <property type="match status" value="1"/>
</dbReference>
<gene>
    <name evidence="5" type="ORF">SAMN05446037_10082</name>
</gene>
<evidence type="ECO:0000256" key="1">
    <source>
        <dbReference type="ARBA" id="ARBA00022723"/>
    </source>
</evidence>
<proteinExistence type="predicted"/>
<dbReference type="InterPro" id="IPR017900">
    <property type="entry name" value="4Fe4S_Fe_S_CS"/>
</dbReference>
<name>A0A239DKE2_9FIRM</name>
<dbReference type="PROSITE" id="PS51379">
    <property type="entry name" value="4FE4S_FER_2"/>
    <property type="match status" value="2"/>
</dbReference>
<dbReference type="Pfam" id="PF12838">
    <property type="entry name" value="Fer4_7"/>
    <property type="match status" value="1"/>
</dbReference>
<keyword evidence="1" id="KW-0479">Metal-binding</keyword>
<dbReference type="InterPro" id="IPR017896">
    <property type="entry name" value="4Fe4S_Fe-S-bd"/>
</dbReference>
<dbReference type="RefSeq" id="WP_089282691.1">
    <property type="nucleotide sequence ID" value="NZ_FZOJ01000008.1"/>
</dbReference>
<dbReference type="CDD" id="cd19100">
    <property type="entry name" value="AKR_unchar"/>
    <property type="match status" value="1"/>
</dbReference>
<dbReference type="SUPFAM" id="SSF51430">
    <property type="entry name" value="NAD(P)-linked oxidoreductase"/>
    <property type="match status" value="1"/>
</dbReference>
<dbReference type="Gene3D" id="3.30.70.20">
    <property type="match status" value="1"/>
</dbReference>
<dbReference type="GO" id="GO:0051536">
    <property type="term" value="F:iron-sulfur cluster binding"/>
    <property type="evidence" value="ECO:0007669"/>
    <property type="project" value="UniProtKB-KW"/>
</dbReference>
<organism evidence="5 6">
    <name type="scientific">Anaerovirgula multivorans</name>
    <dbReference type="NCBI Taxonomy" id="312168"/>
    <lineage>
        <taxon>Bacteria</taxon>
        <taxon>Bacillati</taxon>
        <taxon>Bacillota</taxon>
        <taxon>Clostridia</taxon>
        <taxon>Peptostreptococcales</taxon>
        <taxon>Natronincolaceae</taxon>
        <taxon>Anaerovirgula</taxon>
    </lineage>
</organism>
<evidence type="ECO:0000259" key="4">
    <source>
        <dbReference type="PROSITE" id="PS51379"/>
    </source>
</evidence>